<dbReference type="KEGG" id="phb:HYN04_05835"/>
<evidence type="ECO:0000313" key="3">
    <source>
        <dbReference type="EMBL" id="AWM77325.1"/>
    </source>
</evidence>
<dbReference type="PANTHER" id="PTHR35174">
    <property type="entry name" value="BLL7171 PROTEIN-RELATED"/>
    <property type="match status" value="1"/>
</dbReference>
<gene>
    <name evidence="3" type="ORF">HYN04_05835</name>
</gene>
<dbReference type="PANTHER" id="PTHR35174:SF4">
    <property type="entry name" value="BLL7163 PROTEIN"/>
    <property type="match status" value="1"/>
</dbReference>
<name>A0A2Z3HRB7_9CAUL</name>
<dbReference type="InterPro" id="IPR011008">
    <property type="entry name" value="Dimeric_a/b-barrel"/>
</dbReference>
<dbReference type="EMBL" id="CP029479">
    <property type="protein sequence ID" value="AWM77325.1"/>
    <property type="molecule type" value="Genomic_DNA"/>
</dbReference>
<dbReference type="Proteomes" id="UP000247763">
    <property type="component" value="Chromosome"/>
</dbReference>
<evidence type="ECO:0000313" key="4">
    <source>
        <dbReference type="Proteomes" id="UP000247763"/>
    </source>
</evidence>
<evidence type="ECO:0000259" key="2">
    <source>
        <dbReference type="Pfam" id="PF03795"/>
    </source>
</evidence>
<sequence length="116" mass="12464">MRVMVIVKATGESEAGGTPDPAMMDAMGRFNDQLRAAGLLVLADGLQPSAAGVRVGFNGADRTVTPGPFTPAEDLVAGFWIWEVRDLEEAIAWVRRCPNPMPGPSVIEIRPFNDRA</sequence>
<dbReference type="RefSeq" id="WP_110449892.1">
    <property type="nucleotide sequence ID" value="NZ_CP029479.1"/>
</dbReference>
<dbReference type="SUPFAM" id="SSF54909">
    <property type="entry name" value="Dimeric alpha+beta barrel"/>
    <property type="match status" value="1"/>
</dbReference>
<dbReference type="OrthoDB" id="9807535at2"/>
<dbReference type="InterPro" id="IPR005545">
    <property type="entry name" value="YCII"/>
</dbReference>
<protein>
    <recommendedName>
        <fullName evidence="2">YCII-related domain-containing protein</fullName>
    </recommendedName>
</protein>
<comment type="similarity">
    <text evidence="1">Belongs to the YciI family.</text>
</comment>
<dbReference type="Gene3D" id="3.30.70.1060">
    <property type="entry name" value="Dimeric alpha+beta barrel"/>
    <property type="match status" value="1"/>
</dbReference>
<feature type="domain" description="YCII-related" evidence="2">
    <location>
        <begin position="1"/>
        <end position="113"/>
    </location>
</feature>
<accession>A0A2Z3HRB7</accession>
<reference evidence="4" key="1">
    <citation type="submission" date="2018-05" db="EMBL/GenBank/DDBJ databases">
        <title>Genome sequencing of Phenylobacterium sp. HYN0004.</title>
        <authorList>
            <person name="Yi H."/>
            <person name="Baek C."/>
        </authorList>
    </citation>
    <scope>NUCLEOTIDE SEQUENCE [LARGE SCALE GENOMIC DNA]</scope>
    <source>
        <strain evidence="4">HYN0004</strain>
    </source>
</reference>
<dbReference type="Pfam" id="PF03795">
    <property type="entry name" value="YCII"/>
    <property type="match status" value="1"/>
</dbReference>
<proteinExistence type="inferred from homology"/>
<evidence type="ECO:0000256" key="1">
    <source>
        <dbReference type="ARBA" id="ARBA00007689"/>
    </source>
</evidence>
<organism evidence="3 4">
    <name type="scientific">Phenylobacterium parvum</name>
    <dbReference type="NCBI Taxonomy" id="2201350"/>
    <lineage>
        <taxon>Bacteria</taxon>
        <taxon>Pseudomonadati</taxon>
        <taxon>Pseudomonadota</taxon>
        <taxon>Alphaproteobacteria</taxon>
        <taxon>Caulobacterales</taxon>
        <taxon>Caulobacteraceae</taxon>
        <taxon>Phenylobacterium</taxon>
    </lineage>
</organism>
<keyword evidence="4" id="KW-1185">Reference proteome</keyword>
<dbReference type="AlphaFoldDB" id="A0A2Z3HRB7"/>